<gene>
    <name evidence="1" type="ORF">ACFQ4R_02305</name>
</gene>
<name>A0ABW4BKP3_9LACO</name>
<protein>
    <submittedName>
        <fullName evidence="1">Uncharacterized protein</fullName>
    </submittedName>
</protein>
<accession>A0ABW4BKP3</accession>
<proteinExistence type="predicted"/>
<comment type="caution">
    <text evidence="1">The sequence shown here is derived from an EMBL/GenBank/DDBJ whole genome shotgun (WGS) entry which is preliminary data.</text>
</comment>
<keyword evidence="2" id="KW-1185">Reference proteome</keyword>
<evidence type="ECO:0000313" key="1">
    <source>
        <dbReference type="EMBL" id="MFD1410458.1"/>
    </source>
</evidence>
<evidence type="ECO:0000313" key="2">
    <source>
        <dbReference type="Proteomes" id="UP001597191"/>
    </source>
</evidence>
<organism evidence="1 2">
    <name type="scientific">Lapidilactobacillus gannanensis</name>
    <dbReference type="NCBI Taxonomy" id="2486002"/>
    <lineage>
        <taxon>Bacteria</taxon>
        <taxon>Bacillati</taxon>
        <taxon>Bacillota</taxon>
        <taxon>Bacilli</taxon>
        <taxon>Lactobacillales</taxon>
        <taxon>Lactobacillaceae</taxon>
        <taxon>Lapidilactobacillus</taxon>
    </lineage>
</organism>
<dbReference type="RefSeq" id="WP_125647122.1">
    <property type="nucleotide sequence ID" value="NZ_JBHTOH010000015.1"/>
</dbReference>
<reference evidence="2" key="1">
    <citation type="journal article" date="2019" name="Int. J. Syst. Evol. Microbiol.">
        <title>The Global Catalogue of Microorganisms (GCM) 10K type strain sequencing project: providing services to taxonomists for standard genome sequencing and annotation.</title>
        <authorList>
            <consortium name="The Broad Institute Genomics Platform"/>
            <consortium name="The Broad Institute Genome Sequencing Center for Infectious Disease"/>
            <person name="Wu L."/>
            <person name="Ma J."/>
        </authorList>
    </citation>
    <scope>NUCLEOTIDE SEQUENCE [LARGE SCALE GENOMIC DNA]</scope>
    <source>
        <strain evidence="2">CCM 8937</strain>
    </source>
</reference>
<dbReference type="EMBL" id="JBHTOH010000015">
    <property type="protein sequence ID" value="MFD1410458.1"/>
    <property type="molecule type" value="Genomic_DNA"/>
</dbReference>
<dbReference type="Proteomes" id="UP001597191">
    <property type="component" value="Unassembled WGS sequence"/>
</dbReference>
<sequence>MTKLKFKANQQYGDLSGTDLNWFATHRNYSDTASWLIYQDSLKEAQNPPATIGNTKGDRISFRAAVQAKETNFNGQTMLILSNPASQKTVVSDADFEAFHHPSTTDRRLRYLAKHLQPNQFKLNLAGAFVTDMITNKWDSNPDAENVWANVSYAAIVEQLLSVANDLLVHNQCRLRKLDLVLGIHKSRRSDKIVTLLLAQLELLKAGPITTTSALTQAVQADQIRVFRLPFHPGIQGKGAQQTIPAIRAGIKRIF</sequence>